<dbReference type="EMBL" id="DWWK01000212">
    <property type="protein sequence ID" value="HJC39892.1"/>
    <property type="molecule type" value="Genomic_DNA"/>
</dbReference>
<keyword evidence="2" id="KW-0812">Transmembrane</keyword>
<evidence type="ECO:0000256" key="1">
    <source>
        <dbReference type="SAM" id="MobiDB-lite"/>
    </source>
</evidence>
<dbReference type="Proteomes" id="UP000823894">
    <property type="component" value="Unassembled WGS sequence"/>
</dbReference>
<sequence>MFFQMMMKSIRRRKRELRYVSAVTFIAVLFLTSVSVFQNTMDQYVTVTNYENYGEWILSSVEDPGSQDVAFRNLEHPYFSKTGICRTGPGILDADGEDSNLSIGTLDEALTDIGNISMYEGRMPEKDNEIAMDLPSLAALGYSYEVGQTVTVTTVIYPDTETPEAAGDEPAGDAGEEETLTEAVSAGDAASEEASAEDVPAEDAEMQAERITKDFVLTGTIKSFASNWAHDERYPLPNCIVTEGALDAMGGADYTTYFYQLDRRYEDINAEAFAASFVDEKSACTYNSYVYRSRVWGSEEMFTAVKAVLLVITVLAVGYLLISYGAGRRKWYYQYRTVGAEKSQIRTMILLEGVYGVFPWALLAQIIPHPAAAGICLAVSKLRGLPFFYEFHAGEAFLQAGVIFGILLLTIVCMWLRSSDRVLVRNTQEVTEKQRKRLRRCGKGSPLKSFYKRQRKLYPLRQAVRTLFALSVCTVLIVTCNEIYSSVKRYQLVRDSSSDFSAAKRVDYSYEGLAYSNGEPVKSPEETTAADMYDGISAEGSAKLQSLIGISRLDMGIGDELHRLMWDGREDSEIVRDQNGPAGIGADELMEYFRFYENYEDAAEKLNFQAEGKAFDAEAFDRGEQIILTTGRYEIMWENGDILSGGERRFVRETGITEGQQLTIEGRESDGKISVTVGAVVEEPEEGSTELQDVFSYIPYGVIGSRALAERLAEADGRSGDLAANTVRVWLNSQASFEATEKSMAELFTDEGMDYYSSREDIVREWNNMINNLSIYGVFGCVILAVYLVLELNFNKSQSFSIRREYRLLRRMGLERRSFSRMTLVYKAKQAVWLLFAVPAAYGIMFAGSYYEALKEVEWSMSQGHMSSVWSTFLQEYTPEPGWMAAEYVLRDSYWGCTLAAVLLTAFILILGGRMMIRMLQKDEEEKQKRIKKHDGKSGRKLKLSA</sequence>
<feature type="region of interest" description="Disordered" evidence="1">
    <location>
        <begin position="160"/>
        <end position="205"/>
    </location>
</feature>
<feature type="transmembrane region" description="Helical" evidence="2">
    <location>
        <begin position="463"/>
        <end position="484"/>
    </location>
</feature>
<evidence type="ECO:0000313" key="3">
    <source>
        <dbReference type="EMBL" id="HJC39892.1"/>
    </source>
</evidence>
<feature type="transmembrane region" description="Helical" evidence="2">
    <location>
        <begin position="396"/>
        <end position="416"/>
    </location>
</feature>
<evidence type="ECO:0000256" key="2">
    <source>
        <dbReference type="SAM" id="Phobius"/>
    </source>
</evidence>
<proteinExistence type="predicted"/>
<evidence type="ECO:0000313" key="4">
    <source>
        <dbReference type="Proteomes" id="UP000823894"/>
    </source>
</evidence>
<feature type="transmembrane region" description="Helical" evidence="2">
    <location>
        <begin position="893"/>
        <end position="912"/>
    </location>
</feature>
<feature type="transmembrane region" description="Helical" evidence="2">
    <location>
        <begin position="307"/>
        <end position="327"/>
    </location>
</feature>
<reference evidence="3" key="1">
    <citation type="journal article" date="2021" name="PeerJ">
        <title>Extensive microbial diversity within the chicken gut microbiome revealed by metagenomics and culture.</title>
        <authorList>
            <person name="Gilroy R."/>
            <person name="Ravi A."/>
            <person name="Getino M."/>
            <person name="Pursley I."/>
            <person name="Horton D.L."/>
            <person name="Alikhan N.F."/>
            <person name="Baker D."/>
            <person name="Gharbi K."/>
            <person name="Hall N."/>
            <person name="Watson M."/>
            <person name="Adriaenssens E.M."/>
            <person name="Foster-Nyarko E."/>
            <person name="Jarju S."/>
            <person name="Secka A."/>
            <person name="Antonio M."/>
            <person name="Oren A."/>
            <person name="Chaudhuri R.R."/>
            <person name="La Ragione R."/>
            <person name="Hildebrand F."/>
            <person name="Pallen M.J."/>
        </authorList>
    </citation>
    <scope>NUCLEOTIDE SEQUENCE</scope>
    <source>
        <strain evidence="3">ChiGjej1B1-1692</strain>
    </source>
</reference>
<organism evidence="3 4">
    <name type="scientific">Candidatus Mediterraneibacter faecigallinarum</name>
    <dbReference type="NCBI Taxonomy" id="2838669"/>
    <lineage>
        <taxon>Bacteria</taxon>
        <taxon>Bacillati</taxon>
        <taxon>Bacillota</taxon>
        <taxon>Clostridia</taxon>
        <taxon>Lachnospirales</taxon>
        <taxon>Lachnospiraceae</taxon>
        <taxon>Mediterraneibacter</taxon>
    </lineage>
</organism>
<feature type="transmembrane region" description="Helical" evidence="2">
    <location>
        <begin position="773"/>
        <end position="794"/>
    </location>
</feature>
<name>A0A9D2NXR9_9FIRM</name>
<protein>
    <submittedName>
        <fullName evidence="3">Uncharacterized protein</fullName>
    </submittedName>
</protein>
<feature type="compositionally biased region" description="Basic residues" evidence="1">
    <location>
        <begin position="929"/>
        <end position="946"/>
    </location>
</feature>
<dbReference type="AlphaFoldDB" id="A0A9D2NXR9"/>
<feature type="region of interest" description="Disordered" evidence="1">
    <location>
        <begin position="925"/>
        <end position="946"/>
    </location>
</feature>
<comment type="caution">
    <text evidence="3">The sequence shown here is derived from an EMBL/GenBank/DDBJ whole genome shotgun (WGS) entry which is preliminary data.</text>
</comment>
<gene>
    <name evidence="3" type="ORF">H9757_12690</name>
</gene>
<reference evidence="3" key="2">
    <citation type="submission" date="2021-04" db="EMBL/GenBank/DDBJ databases">
        <authorList>
            <person name="Gilroy R."/>
        </authorList>
    </citation>
    <scope>NUCLEOTIDE SEQUENCE</scope>
    <source>
        <strain evidence="3">ChiGjej1B1-1692</strain>
    </source>
</reference>
<feature type="compositionally biased region" description="Acidic residues" evidence="1">
    <location>
        <begin position="190"/>
        <end position="205"/>
    </location>
</feature>
<accession>A0A9D2NXR9</accession>
<keyword evidence="2" id="KW-0472">Membrane</keyword>
<feature type="transmembrane region" description="Helical" evidence="2">
    <location>
        <begin position="348"/>
        <end position="367"/>
    </location>
</feature>
<keyword evidence="2" id="KW-1133">Transmembrane helix</keyword>
<feature type="transmembrane region" description="Helical" evidence="2">
    <location>
        <begin position="831"/>
        <end position="851"/>
    </location>
</feature>
<feature type="compositionally biased region" description="Acidic residues" evidence="1">
    <location>
        <begin position="166"/>
        <end position="180"/>
    </location>
</feature>